<name>A0A2T5UAU2_9SPHN</name>
<proteinExistence type="predicted"/>
<accession>A0A2T5UAU2</accession>
<dbReference type="AlphaFoldDB" id="A0A2T5UAU2"/>
<gene>
    <name evidence="2" type="ORF">C8J25_101101</name>
</gene>
<evidence type="ECO:0000313" key="3">
    <source>
        <dbReference type="Proteomes" id="UP000244013"/>
    </source>
</evidence>
<evidence type="ECO:0000313" key="2">
    <source>
        <dbReference type="EMBL" id="PTW48604.1"/>
    </source>
</evidence>
<evidence type="ECO:0000256" key="1">
    <source>
        <dbReference type="SAM" id="MobiDB-lite"/>
    </source>
</evidence>
<protein>
    <submittedName>
        <fullName evidence="2">Uncharacterized protein</fullName>
    </submittedName>
</protein>
<organism evidence="2 3">
    <name type="scientific">Sphingomonas faeni</name>
    <dbReference type="NCBI Taxonomy" id="185950"/>
    <lineage>
        <taxon>Bacteria</taxon>
        <taxon>Pseudomonadati</taxon>
        <taxon>Pseudomonadota</taxon>
        <taxon>Alphaproteobacteria</taxon>
        <taxon>Sphingomonadales</taxon>
        <taxon>Sphingomonadaceae</taxon>
        <taxon>Sphingomonas</taxon>
    </lineage>
</organism>
<dbReference type="Proteomes" id="UP000244013">
    <property type="component" value="Unassembled WGS sequence"/>
</dbReference>
<feature type="region of interest" description="Disordered" evidence="1">
    <location>
        <begin position="13"/>
        <end position="49"/>
    </location>
</feature>
<comment type="caution">
    <text evidence="2">The sequence shown here is derived from an EMBL/GenBank/DDBJ whole genome shotgun (WGS) entry which is preliminary data.</text>
</comment>
<reference evidence="2 3" key="1">
    <citation type="submission" date="2018-04" db="EMBL/GenBank/DDBJ databases">
        <title>Genomic Encyclopedia of Type Strains, Phase III (KMG-III): the genomes of soil and plant-associated and newly described type strains.</title>
        <authorList>
            <person name="Whitman W."/>
        </authorList>
    </citation>
    <scope>NUCLEOTIDE SEQUENCE [LARGE SCALE GENOMIC DNA]</scope>
    <source>
        <strain evidence="2 3">MA-olki</strain>
    </source>
</reference>
<sequence length="83" mass="8896">MLRPDRIAATIARSLGASPAQASKPFATSANRRSPMVSVTPADRSRSRLSRTYKDARKPRFGHVATLANPEARPPAITGRAIA</sequence>
<dbReference type="EMBL" id="QAYE01000001">
    <property type="protein sequence ID" value="PTW48604.1"/>
    <property type="molecule type" value="Genomic_DNA"/>
</dbReference>